<dbReference type="PROSITE" id="PS00108">
    <property type="entry name" value="PROTEIN_KINASE_ST"/>
    <property type="match status" value="1"/>
</dbReference>
<protein>
    <recommendedName>
        <fullName evidence="4">Protein kinase domain-containing protein</fullName>
    </recommendedName>
</protein>
<reference evidence="5" key="1">
    <citation type="submission" date="2020-11" db="EMBL/GenBank/DDBJ databases">
        <authorList>
            <person name="Tran Van P."/>
        </authorList>
    </citation>
    <scope>NUCLEOTIDE SEQUENCE</scope>
</reference>
<dbReference type="InterPro" id="IPR029397">
    <property type="entry name" value="Tube_Death"/>
</dbReference>
<accession>A0A7R8WBJ0</accession>
<feature type="compositionally biased region" description="Polar residues" evidence="3">
    <location>
        <begin position="528"/>
        <end position="553"/>
    </location>
</feature>
<dbReference type="GO" id="GO:0004672">
    <property type="term" value="F:protein kinase activity"/>
    <property type="evidence" value="ECO:0007669"/>
    <property type="project" value="InterPro"/>
</dbReference>
<dbReference type="InterPro" id="IPR000719">
    <property type="entry name" value="Prot_kinase_dom"/>
</dbReference>
<feature type="domain" description="Protein kinase" evidence="4">
    <location>
        <begin position="204"/>
        <end position="500"/>
    </location>
</feature>
<dbReference type="Gene3D" id="1.10.533.10">
    <property type="entry name" value="Death Domain, Fas"/>
    <property type="match status" value="1"/>
</dbReference>
<dbReference type="EMBL" id="OB661114">
    <property type="protein sequence ID" value="CAD7227371.1"/>
    <property type="molecule type" value="Genomic_DNA"/>
</dbReference>
<evidence type="ECO:0000256" key="1">
    <source>
        <dbReference type="ARBA" id="ARBA00022741"/>
    </source>
</evidence>
<evidence type="ECO:0000259" key="4">
    <source>
        <dbReference type="PROSITE" id="PS50011"/>
    </source>
</evidence>
<dbReference type="PANTHER" id="PTHR47989:SF62">
    <property type="entry name" value="OS05G0423500 PROTEIN"/>
    <property type="match status" value="1"/>
</dbReference>
<dbReference type="Gene3D" id="1.10.510.10">
    <property type="entry name" value="Transferase(Phosphotransferase) domain 1"/>
    <property type="match status" value="1"/>
</dbReference>
<evidence type="ECO:0000256" key="3">
    <source>
        <dbReference type="SAM" id="MobiDB-lite"/>
    </source>
</evidence>
<gene>
    <name evidence="5" type="ORF">CTOB1V02_LOCUS5279</name>
</gene>
<dbReference type="InterPro" id="IPR008271">
    <property type="entry name" value="Ser/Thr_kinase_AS"/>
</dbReference>
<dbReference type="Pfam" id="PF14786">
    <property type="entry name" value="Death_2"/>
    <property type="match status" value="1"/>
</dbReference>
<dbReference type="SMART" id="SM00220">
    <property type="entry name" value="S_TKc"/>
    <property type="match status" value="1"/>
</dbReference>
<name>A0A7R8WBJ0_9CRUS</name>
<dbReference type="PROSITE" id="PS50011">
    <property type="entry name" value="PROTEIN_KINASE_DOM"/>
    <property type="match status" value="1"/>
</dbReference>
<organism evidence="5">
    <name type="scientific">Cyprideis torosa</name>
    <dbReference type="NCBI Taxonomy" id="163714"/>
    <lineage>
        <taxon>Eukaryota</taxon>
        <taxon>Metazoa</taxon>
        <taxon>Ecdysozoa</taxon>
        <taxon>Arthropoda</taxon>
        <taxon>Crustacea</taxon>
        <taxon>Oligostraca</taxon>
        <taxon>Ostracoda</taxon>
        <taxon>Podocopa</taxon>
        <taxon>Podocopida</taxon>
        <taxon>Cytherocopina</taxon>
        <taxon>Cytheroidea</taxon>
        <taxon>Cytherideidae</taxon>
        <taxon>Cyprideis</taxon>
    </lineage>
</organism>
<dbReference type="Gene3D" id="3.30.200.20">
    <property type="entry name" value="Phosphorylase Kinase, domain 1"/>
    <property type="match status" value="1"/>
</dbReference>
<dbReference type="GO" id="GO:0005524">
    <property type="term" value="F:ATP binding"/>
    <property type="evidence" value="ECO:0007669"/>
    <property type="project" value="UniProtKB-UniRule"/>
</dbReference>
<dbReference type="InterPro" id="IPR017441">
    <property type="entry name" value="Protein_kinase_ATP_BS"/>
</dbReference>
<dbReference type="SUPFAM" id="SSF47986">
    <property type="entry name" value="DEATH domain"/>
    <property type="match status" value="1"/>
</dbReference>
<proteinExistence type="predicted"/>
<evidence type="ECO:0000256" key="2">
    <source>
        <dbReference type="ARBA" id="ARBA00022840"/>
    </source>
</evidence>
<dbReference type="PROSITE" id="PS00107">
    <property type="entry name" value="PROTEIN_KINASE_ATP"/>
    <property type="match status" value="1"/>
</dbReference>
<dbReference type="PANTHER" id="PTHR47989">
    <property type="entry name" value="OS01G0750732 PROTEIN"/>
    <property type="match status" value="1"/>
</dbReference>
<dbReference type="AlphaFoldDB" id="A0A7R8WBJ0"/>
<dbReference type="Pfam" id="PF00069">
    <property type="entry name" value="Pkinase"/>
    <property type="match status" value="1"/>
</dbReference>
<dbReference type="InterPro" id="IPR011029">
    <property type="entry name" value="DEATH-like_dom_sf"/>
</dbReference>
<dbReference type="OrthoDB" id="4062651at2759"/>
<feature type="region of interest" description="Disordered" evidence="3">
    <location>
        <begin position="523"/>
        <end position="553"/>
    </location>
</feature>
<dbReference type="InterPro" id="IPR011009">
    <property type="entry name" value="Kinase-like_dom_sf"/>
</dbReference>
<sequence length="553" mass="60847">MVLYPSELSPDMELRHLDDRYRRTIGLHLDQGDLWKVLMTSIPMDILELRKRREDSWSEVFSSGDSVEWAKKYSMQHLALVENEARRSGRLAGDILLDEWSCSGRIRPTLADVLDILTLCGCFTAADYLAVDLLGVAAPKRPRQGPDAPVSVGPLSNVSDFMRTSTSSQHDSSCSLLSSSYVAPMDSPLLPLPFAVISAMTDNFSESRKIGSGSFGDVFLAYTSDGFKLAVKRLKPIRQENRARLETALRLEVESLPRFDHPNLVALRSYCLNSLSTCCLIFEFMPNGSLQDWIECRRGRGPLSPPQRLQCAIGAARGLAFLHTGMEKPLIHRDVKPGNILLDENLNSKVADFGLARFTHQPAAEAEDNTEDDYQTASRTSMICGTTPYMPYEAFIGEVSPAWDTFSLGVVVLQLLTGKPPLDARRSDKQHLIQFVEETLEESGIGEASEAAFPVCDDKGGQWPPRLASLMYRDVVKPSVAHSKALRPQMTELVARLESIANIVGIPPQNVVLEDSVQVSLNPDDKMNSSGSSILDSKTNGAVDSGSDVQAVT</sequence>
<keyword evidence="2" id="KW-0067">ATP-binding</keyword>
<dbReference type="SUPFAM" id="SSF56112">
    <property type="entry name" value="Protein kinase-like (PK-like)"/>
    <property type="match status" value="1"/>
</dbReference>
<keyword evidence="1" id="KW-0547">Nucleotide-binding</keyword>
<evidence type="ECO:0000313" key="5">
    <source>
        <dbReference type="EMBL" id="CAD7227371.1"/>
    </source>
</evidence>